<accession>L0NM66</accession>
<evidence type="ECO:0000313" key="2">
    <source>
        <dbReference type="Proteomes" id="UP000010792"/>
    </source>
</evidence>
<protein>
    <submittedName>
        <fullName evidence="1">Uncharacterized protein</fullName>
    </submittedName>
</protein>
<dbReference type="AlphaFoldDB" id="L0NM66"/>
<organism evidence="1 2">
    <name type="scientific">Pseudorhizobium banfieldiae</name>
    <dbReference type="NCBI Taxonomy" id="1125847"/>
    <lineage>
        <taxon>Bacteria</taxon>
        <taxon>Pseudomonadati</taxon>
        <taxon>Pseudomonadota</taxon>
        <taxon>Alphaproteobacteria</taxon>
        <taxon>Hyphomicrobiales</taxon>
        <taxon>Rhizobiaceae</taxon>
        <taxon>Rhizobium/Agrobacterium group</taxon>
        <taxon>Pseudorhizobium</taxon>
    </lineage>
</organism>
<dbReference type="KEGG" id="rht:NT26_p10143"/>
<dbReference type="EMBL" id="FO082821">
    <property type="protein sequence ID" value="CCF22168.1"/>
    <property type="molecule type" value="Genomic_DNA"/>
</dbReference>
<reference evidence="1 2" key="1">
    <citation type="journal article" date="2013" name="Genome Biol. Evol.">
        <title>Life in an arsenic-containing gold mine: genome and physiology of the autotrophic arsenite-oxidizing bacterium rhizobium sp. NT-26.</title>
        <authorList>
            <person name="Andres J."/>
            <person name="Arsene-Ploetze F."/>
            <person name="Barbe V."/>
            <person name="Brochier-Armanet C."/>
            <person name="Cleiss-Arnold J."/>
            <person name="Coppee J.Y."/>
            <person name="Dillies M.A."/>
            <person name="Geist"/>
            <person name="L"/>
            <person name="Joublin A."/>
            <person name="Koechler S."/>
            <person name="Lassalle F."/>
            <person name="Marchal M."/>
            <person name="Medigue C."/>
            <person name="Muller D."/>
            <person name="Nesme X."/>
            <person name="Plewniak F."/>
            <person name="Proux C."/>
            <person name="Ramirez-Bahena M.H."/>
            <person name="Schenowitz C."/>
            <person name="Sismeiro O."/>
            <person name="Vallenet D."/>
            <person name="Santini J.M."/>
            <person name="Bertin P.N."/>
        </authorList>
    </citation>
    <scope>NUCLEOTIDE SEQUENCE [LARGE SCALE GENOMIC DNA]</scope>
    <source>
        <strain evidence="1 2">NT-26</strain>
        <plasmid evidence="1 2">NT26_p1</plasmid>
    </source>
</reference>
<gene>
    <name evidence="1" type="ORF">NT26_p10143</name>
</gene>
<evidence type="ECO:0000313" key="1">
    <source>
        <dbReference type="EMBL" id="CCF22168.1"/>
    </source>
</evidence>
<keyword evidence="1" id="KW-0614">Plasmid</keyword>
<name>L0NM66_9HYPH</name>
<geneLocation type="plasmid" evidence="1 2">
    <name>NT26_p1</name>
</geneLocation>
<sequence length="140" mass="15825">MASRLRPDRVLSRSLRLVRQVVIRQQRPRSRQSSDDEGSCFVILVCRLSGRPPFQRFQVLAICEGHEMAFDHRLRLLELLVIGRADGNIQAILVGMKKSGTACKSALSVTFSVDHLDLMAEVLAQLSQIFLRLRCLPARI</sequence>
<keyword evidence="2" id="KW-1185">Reference proteome</keyword>
<proteinExistence type="predicted"/>
<dbReference type="Proteomes" id="UP000010792">
    <property type="component" value="Plasmid NT26_p1"/>
</dbReference>